<dbReference type="PANTHER" id="PTHR34386">
    <property type="entry name" value="GLUTAREDOXIN"/>
    <property type="match status" value="1"/>
</dbReference>
<feature type="domain" description="Glutaredoxin" evidence="1">
    <location>
        <begin position="78"/>
        <end position="137"/>
    </location>
</feature>
<evidence type="ECO:0000259" key="1">
    <source>
        <dbReference type="Pfam" id="PF00462"/>
    </source>
</evidence>
<reference evidence="2 3" key="1">
    <citation type="journal article" date="2015" name="Int. J. Syst. Evol. Microbiol.">
        <title>Mariniphaga sediminis sp. nov., isolated from coastal sediment.</title>
        <authorList>
            <person name="Wang F.Q."/>
            <person name="Shen Q.Y."/>
            <person name="Chen G.J."/>
            <person name="Du Z.J."/>
        </authorList>
    </citation>
    <scope>NUCLEOTIDE SEQUENCE [LARGE SCALE GENOMIC DNA]</scope>
    <source>
        <strain evidence="2 3">SY21</strain>
    </source>
</reference>
<proteinExistence type="predicted"/>
<gene>
    <name evidence="2" type="ORF">D1164_16455</name>
</gene>
<dbReference type="PANTHER" id="PTHR34386:SF1">
    <property type="entry name" value="GLUTAREDOXIN-LIKE PROTEIN NRDH"/>
    <property type="match status" value="1"/>
</dbReference>
<dbReference type="SUPFAM" id="SSF52833">
    <property type="entry name" value="Thioredoxin-like"/>
    <property type="match status" value="2"/>
</dbReference>
<protein>
    <submittedName>
        <fullName evidence="2">NrdH-redoxin</fullName>
    </submittedName>
</protein>
<dbReference type="InterPro" id="IPR051548">
    <property type="entry name" value="Grx-like_ET"/>
</dbReference>
<accession>A0A399CYZ6</accession>
<dbReference type="PROSITE" id="PS51354">
    <property type="entry name" value="GLUTAREDOXIN_2"/>
    <property type="match status" value="1"/>
</dbReference>
<dbReference type="GO" id="GO:0009055">
    <property type="term" value="F:electron transfer activity"/>
    <property type="evidence" value="ECO:0007669"/>
    <property type="project" value="TreeGrafter"/>
</dbReference>
<dbReference type="InterPro" id="IPR002109">
    <property type="entry name" value="Glutaredoxin"/>
</dbReference>
<dbReference type="GO" id="GO:0045454">
    <property type="term" value="P:cell redox homeostasis"/>
    <property type="evidence" value="ECO:0007669"/>
    <property type="project" value="TreeGrafter"/>
</dbReference>
<name>A0A399CYZ6_9BACT</name>
<organism evidence="2 3">
    <name type="scientific">Mariniphaga sediminis</name>
    <dbReference type="NCBI Taxonomy" id="1628158"/>
    <lineage>
        <taxon>Bacteria</taxon>
        <taxon>Pseudomonadati</taxon>
        <taxon>Bacteroidota</taxon>
        <taxon>Bacteroidia</taxon>
        <taxon>Marinilabiliales</taxon>
        <taxon>Prolixibacteraceae</taxon>
        <taxon>Mariniphaga</taxon>
    </lineage>
</organism>
<evidence type="ECO:0000313" key="2">
    <source>
        <dbReference type="EMBL" id="RIH64188.1"/>
    </source>
</evidence>
<dbReference type="InterPro" id="IPR036249">
    <property type="entry name" value="Thioredoxin-like_sf"/>
</dbReference>
<dbReference type="OrthoDB" id="9795531at2"/>
<dbReference type="Pfam" id="PF00462">
    <property type="entry name" value="Glutaredoxin"/>
    <property type="match status" value="1"/>
</dbReference>
<dbReference type="CDD" id="cd02976">
    <property type="entry name" value="NrdH"/>
    <property type="match status" value="1"/>
</dbReference>
<dbReference type="InterPro" id="IPR011911">
    <property type="entry name" value="GlrX_YruB"/>
</dbReference>
<sequence>MAEGEDNNTIFYAADVAQVRDIHPEYGVTSVPSALHFEKGVLRNIVKGCHQPEQFNAIFDKPAVLVSANGEKKVQKNVTVYTTPTCTWCNVVKRHFQEHGVRYREVDVSRDQKAAEEMVRRSGQQGVPQTDINGEIIVGFDKTRINSLLGIN</sequence>
<dbReference type="EMBL" id="QWET01000013">
    <property type="protein sequence ID" value="RIH64188.1"/>
    <property type="molecule type" value="Genomic_DNA"/>
</dbReference>
<comment type="caution">
    <text evidence="2">The sequence shown here is derived from an EMBL/GenBank/DDBJ whole genome shotgun (WGS) entry which is preliminary data.</text>
</comment>
<dbReference type="Proteomes" id="UP000266441">
    <property type="component" value="Unassembled WGS sequence"/>
</dbReference>
<keyword evidence="3" id="KW-1185">Reference proteome</keyword>
<dbReference type="Gene3D" id="3.40.30.10">
    <property type="entry name" value="Glutaredoxin"/>
    <property type="match status" value="1"/>
</dbReference>
<dbReference type="NCBIfam" id="TIGR02196">
    <property type="entry name" value="GlrX_YruB"/>
    <property type="match status" value="1"/>
</dbReference>
<evidence type="ECO:0000313" key="3">
    <source>
        <dbReference type="Proteomes" id="UP000266441"/>
    </source>
</evidence>
<dbReference type="AlphaFoldDB" id="A0A399CYZ6"/>